<sequence length="211" mass="24297">MSTKKPEFIFVPETNPSRPGTTRVPPSLYRRQVLDYPTIKLPFPPTITPEELSTSPNKNKVVKSKAPNCFFVYRLAYVRELKNMGRQFAMTEISGIIASSWNKEPKHVKQAYRKLSQDANKMHKKRFGDVQAQPHTNSNDFGSGFDLPYYQQNNPSFIEPLITTYVIDDYLQYPDIYMEYLSFIGQHSKDESSPQCDNSDTTELPESVLQI</sequence>
<evidence type="ECO:0000256" key="1">
    <source>
        <dbReference type="SAM" id="MobiDB-lite"/>
    </source>
</evidence>
<feature type="domain" description="HMG box" evidence="2">
    <location>
        <begin position="64"/>
        <end position="125"/>
    </location>
</feature>
<comment type="caution">
    <text evidence="3">The sequence shown here is derived from an EMBL/GenBank/DDBJ whole genome shotgun (WGS) entry which is preliminary data.</text>
</comment>
<protein>
    <submittedName>
        <fullName evidence="3">3897_t:CDS:1</fullName>
    </submittedName>
</protein>
<dbReference type="Pfam" id="PF00505">
    <property type="entry name" value="HMG_box"/>
    <property type="match status" value="1"/>
</dbReference>
<proteinExistence type="predicted"/>
<evidence type="ECO:0000313" key="3">
    <source>
        <dbReference type="EMBL" id="CAI2168404.1"/>
    </source>
</evidence>
<accession>A0A9W4SH69</accession>
<feature type="compositionally biased region" description="Polar residues" evidence="1">
    <location>
        <begin position="193"/>
        <end position="211"/>
    </location>
</feature>
<organism evidence="3 4">
    <name type="scientific">Funneliformis geosporum</name>
    <dbReference type="NCBI Taxonomy" id="1117311"/>
    <lineage>
        <taxon>Eukaryota</taxon>
        <taxon>Fungi</taxon>
        <taxon>Fungi incertae sedis</taxon>
        <taxon>Mucoromycota</taxon>
        <taxon>Glomeromycotina</taxon>
        <taxon>Glomeromycetes</taxon>
        <taxon>Glomerales</taxon>
        <taxon>Glomeraceae</taxon>
        <taxon>Funneliformis</taxon>
    </lineage>
</organism>
<dbReference type="Gene3D" id="1.10.30.10">
    <property type="entry name" value="High mobility group box domain"/>
    <property type="match status" value="1"/>
</dbReference>
<dbReference type="EMBL" id="CAMKVN010000483">
    <property type="protein sequence ID" value="CAI2168404.1"/>
    <property type="molecule type" value="Genomic_DNA"/>
</dbReference>
<gene>
    <name evidence="3" type="ORF">FWILDA_LOCUS3566</name>
</gene>
<feature type="region of interest" description="Disordered" evidence="1">
    <location>
        <begin position="189"/>
        <end position="211"/>
    </location>
</feature>
<dbReference type="OrthoDB" id="6247875at2759"/>
<dbReference type="Proteomes" id="UP001153678">
    <property type="component" value="Unassembled WGS sequence"/>
</dbReference>
<reference evidence="3" key="1">
    <citation type="submission" date="2022-08" db="EMBL/GenBank/DDBJ databases">
        <authorList>
            <person name="Kallberg Y."/>
            <person name="Tangrot J."/>
            <person name="Rosling A."/>
        </authorList>
    </citation>
    <scope>NUCLEOTIDE SEQUENCE</scope>
    <source>
        <strain evidence="3">Wild A</strain>
    </source>
</reference>
<dbReference type="InterPro" id="IPR036910">
    <property type="entry name" value="HMG_box_dom_sf"/>
</dbReference>
<keyword evidence="4" id="KW-1185">Reference proteome</keyword>
<dbReference type="AlphaFoldDB" id="A0A9W4SH69"/>
<dbReference type="SUPFAM" id="SSF47095">
    <property type="entry name" value="HMG-box"/>
    <property type="match status" value="1"/>
</dbReference>
<evidence type="ECO:0000259" key="2">
    <source>
        <dbReference type="Pfam" id="PF00505"/>
    </source>
</evidence>
<name>A0A9W4SH69_9GLOM</name>
<dbReference type="InterPro" id="IPR009071">
    <property type="entry name" value="HMG_box_dom"/>
</dbReference>
<evidence type="ECO:0000313" key="4">
    <source>
        <dbReference type="Proteomes" id="UP001153678"/>
    </source>
</evidence>